<reference evidence="2 3" key="1">
    <citation type="submission" date="2024-03" db="EMBL/GenBank/DDBJ databases">
        <title>Complete genome of BD2.</title>
        <authorList>
            <person name="Cao G."/>
        </authorList>
    </citation>
    <scope>NUCLEOTIDE SEQUENCE [LARGE SCALE GENOMIC DNA]</scope>
    <source>
        <strain evidence="2 3">BD2</strain>
    </source>
</reference>
<dbReference type="Gene3D" id="3.40.50.150">
    <property type="entry name" value="Vaccinia Virus protein VP39"/>
    <property type="match status" value="1"/>
</dbReference>
<keyword evidence="2" id="KW-0808">Transferase</keyword>
<dbReference type="Pfam" id="PF08241">
    <property type="entry name" value="Methyltransf_11"/>
    <property type="match status" value="1"/>
</dbReference>
<dbReference type="GO" id="GO:0032259">
    <property type="term" value="P:methylation"/>
    <property type="evidence" value="ECO:0007669"/>
    <property type="project" value="UniProtKB-KW"/>
</dbReference>
<evidence type="ECO:0000313" key="2">
    <source>
        <dbReference type="EMBL" id="WXL27581.1"/>
    </source>
</evidence>
<evidence type="ECO:0000313" key="3">
    <source>
        <dbReference type="Proteomes" id="UP001476583"/>
    </source>
</evidence>
<keyword evidence="2" id="KW-0489">Methyltransferase</keyword>
<dbReference type="GO" id="GO:0008168">
    <property type="term" value="F:methyltransferase activity"/>
    <property type="evidence" value="ECO:0007669"/>
    <property type="project" value="UniProtKB-KW"/>
</dbReference>
<dbReference type="SUPFAM" id="SSF53335">
    <property type="entry name" value="S-adenosyl-L-methionine-dependent methyltransferases"/>
    <property type="match status" value="1"/>
</dbReference>
<evidence type="ECO:0000259" key="1">
    <source>
        <dbReference type="Pfam" id="PF08241"/>
    </source>
</evidence>
<protein>
    <submittedName>
        <fullName evidence="2">Methyltransferase domain-containing protein</fullName>
    </submittedName>
</protein>
<dbReference type="InterPro" id="IPR029063">
    <property type="entry name" value="SAM-dependent_MTases_sf"/>
</dbReference>
<accession>A0ABZ2RNB0</accession>
<feature type="domain" description="Methyltransferase type 11" evidence="1">
    <location>
        <begin position="81"/>
        <end position="131"/>
    </location>
</feature>
<dbReference type="CDD" id="cd02440">
    <property type="entry name" value="AdoMet_MTases"/>
    <property type="match status" value="1"/>
</dbReference>
<sequence>MALHTLSSADKDWLTLNRAARDWLAGPLGQLLLTQEQPWLEEELARLFGGFLLHYGPAAEKPPQPGKIQRSVRLGAPFSGVDIVCEDQAWPVSENSADAVLLQHGLDFSLVPHGLLREAARGVRPGGHLLIVGINPSSLWGARHYLSRGGLRKARCISPERITDWLNVLGFVLEKRRFGCYRPPLSSLTWQHRLAPLERLGQSWNLPGAGFYLLVARKLVRGVRPNQVNSRQPLGKLLPMPVAQVSRYEPRQSENCTTKRGMTDT</sequence>
<dbReference type="Proteomes" id="UP001476583">
    <property type="component" value="Chromosome"/>
</dbReference>
<keyword evidence="3" id="KW-1185">Reference proteome</keyword>
<proteinExistence type="predicted"/>
<dbReference type="EMBL" id="CP148074">
    <property type="protein sequence ID" value="WXL27581.1"/>
    <property type="molecule type" value="Genomic_DNA"/>
</dbReference>
<gene>
    <name evidence="2" type="ORF">WG219_09030</name>
</gene>
<dbReference type="InterPro" id="IPR013216">
    <property type="entry name" value="Methyltransf_11"/>
</dbReference>
<name>A0ABZ2RNB0_ECTME</name>
<organism evidence="2 3">
    <name type="scientific">Ectopseudomonas mendocina</name>
    <name type="common">Pseudomonas mendocina</name>
    <dbReference type="NCBI Taxonomy" id="300"/>
    <lineage>
        <taxon>Bacteria</taxon>
        <taxon>Pseudomonadati</taxon>
        <taxon>Pseudomonadota</taxon>
        <taxon>Gammaproteobacteria</taxon>
        <taxon>Pseudomonadales</taxon>
        <taxon>Pseudomonadaceae</taxon>
        <taxon>Ectopseudomonas</taxon>
    </lineage>
</organism>